<reference evidence="7" key="1">
    <citation type="journal article" date="2011" name="Genome Biol.">
        <title>Comparative genomics of the social amoebae Dictyostelium discoideum and Dictyostelium purpureum.</title>
        <authorList>
            <consortium name="US DOE Joint Genome Institute (JGI-PGF)"/>
            <person name="Sucgang R."/>
            <person name="Kuo A."/>
            <person name="Tian X."/>
            <person name="Salerno W."/>
            <person name="Parikh A."/>
            <person name="Feasley C.L."/>
            <person name="Dalin E."/>
            <person name="Tu H."/>
            <person name="Huang E."/>
            <person name="Barry K."/>
            <person name="Lindquist E."/>
            <person name="Shapiro H."/>
            <person name="Bruce D."/>
            <person name="Schmutz J."/>
            <person name="Salamov A."/>
            <person name="Fey P."/>
            <person name="Gaudet P."/>
            <person name="Anjard C."/>
            <person name="Babu M.M."/>
            <person name="Basu S."/>
            <person name="Bushmanova Y."/>
            <person name="van der Wel H."/>
            <person name="Katoh-Kurasawa M."/>
            <person name="Dinh C."/>
            <person name="Coutinho P.M."/>
            <person name="Saito T."/>
            <person name="Elias M."/>
            <person name="Schaap P."/>
            <person name="Kay R.R."/>
            <person name="Henrissat B."/>
            <person name="Eichinger L."/>
            <person name="Rivero F."/>
            <person name="Putnam N.H."/>
            <person name="West C.M."/>
            <person name="Loomis W.F."/>
            <person name="Chisholm R.L."/>
            <person name="Shaulsky G."/>
            <person name="Strassmann J.E."/>
            <person name="Queller D.C."/>
            <person name="Kuspa A."/>
            <person name="Grigoriev I.V."/>
        </authorList>
    </citation>
    <scope>NUCLEOTIDE SEQUENCE [LARGE SCALE GENOMIC DNA]</scope>
    <source>
        <strain evidence="7">QSDP1</strain>
    </source>
</reference>
<dbReference type="RefSeq" id="XP_003285955.1">
    <property type="nucleotide sequence ID" value="XM_003285907.1"/>
</dbReference>
<dbReference type="NCBIfam" id="TIGR01197">
    <property type="entry name" value="nramp"/>
    <property type="match status" value="1"/>
</dbReference>
<feature type="non-terminal residue" evidence="6">
    <location>
        <position position="438"/>
    </location>
</feature>
<name>F0ZEW9_DICPU</name>
<accession>F0ZEW9</accession>
<feature type="transmembrane region" description="Helical" evidence="5">
    <location>
        <begin position="57"/>
        <end position="76"/>
    </location>
</feature>
<dbReference type="PANTHER" id="PTHR11706">
    <property type="entry name" value="SOLUTE CARRIER PROTEIN FAMILY 11 MEMBER"/>
    <property type="match status" value="1"/>
</dbReference>
<dbReference type="GO" id="GO:0034755">
    <property type="term" value="P:iron ion transmembrane transport"/>
    <property type="evidence" value="ECO:0000318"/>
    <property type="project" value="GO_Central"/>
</dbReference>
<dbReference type="AlphaFoldDB" id="F0ZEW9"/>
<feature type="non-terminal residue" evidence="6">
    <location>
        <position position="1"/>
    </location>
</feature>
<keyword evidence="2 5" id="KW-0812">Transmembrane</keyword>
<dbReference type="NCBIfam" id="NF001923">
    <property type="entry name" value="PRK00701.1"/>
    <property type="match status" value="1"/>
</dbReference>
<feature type="transmembrane region" description="Helical" evidence="5">
    <location>
        <begin position="160"/>
        <end position="180"/>
    </location>
</feature>
<evidence type="ECO:0000256" key="3">
    <source>
        <dbReference type="ARBA" id="ARBA00022989"/>
    </source>
</evidence>
<dbReference type="STRING" id="5786.F0ZEW9"/>
<dbReference type="NCBIfam" id="NF037982">
    <property type="entry name" value="Nramp_1"/>
    <property type="match status" value="1"/>
</dbReference>
<dbReference type="PANTHER" id="PTHR11706:SF101">
    <property type="entry name" value="MANGANESE TRANSPORTER SMF1"/>
    <property type="match status" value="1"/>
</dbReference>
<evidence type="ECO:0000313" key="6">
    <source>
        <dbReference type="EMBL" id="EGC37481.1"/>
    </source>
</evidence>
<dbReference type="FunCoup" id="F0ZEW9">
    <property type="interactions" value="3"/>
</dbReference>
<feature type="transmembrane region" description="Helical" evidence="5">
    <location>
        <begin position="122"/>
        <end position="148"/>
    </location>
</feature>
<dbReference type="OMA" id="AQNCKKH"/>
<evidence type="ECO:0008006" key="8">
    <source>
        <dbReference type="Google" id="ProtNLM"/>
    </source>
</evidence>
<feature type="transmembrane region" description="Helical" evidence="5">
    <location>
        <begin position="294"/>
        <end position="317"/>
    </location>
</feature>
<evidence type="ECO:0000256" key="1">
    <source>
        <dbReference type="ARBA" id="ARBA00004141"/>
    </source>
</evidence>
<organism evidence="6 7">
    <name type="scientific">Dictyostelium purpureum</name>
    <name type="common">Slime mold</name>
    <dbReference type="NCBI Taxonomy" id="5786"/>
    <lineage>
        <taxon>Eukaryota</taxon>
        <taxon>Amoebozoa</taxon>
        <taxon>Evosea</taxon>
        <taxon>Eumycetozoa</taxon>
        <taxon>Dictyostelia</taxon>
        <taxon>Dictyosteliales</taxon>
        <taxon>Dictyosteliaceae</taxon>
        <taxon>Dictyostelium</taxon>
    </lineage>
</organism>
<feature type="transmembrane region" description="Helical" evidence="5">
    <location>
        <begin position="398"/>
        <end position="423"/>
    </location>
</feature>
<dbReference type="GO" id="GO:0015093">
    <property type="term" value="F:ferrous iron transmembrane transporter activity"/>
    <property type="evidence" value="ECO:0007669"/>
    <property type="project" value="EnsemblProtists"/>
</dbReference>
<evidence type="ECO:0000256" key="5">
    <source>
        <dbReference type="SAM" id="Phobius"/>
    </source>
</evidence>
<dbReference type="Proteomes" id="UP000001064">
    <property type="component" value="Unassembled WGS sequence"/>
</dbReference>
<dbReference type="GO" id="GO:0005384">
    <property type="term" value="F:manganese ion transmembrane transporter activity"/>
    <property type="evidence" value="ECO:0000318"/>
    <property type="project" value="GO_Central"/>
</dbReference>
<protein>
    <recommendedName>
        <fullName evidence="8">Natural resistance-associated macrophage protein</fullName>
    </recommendedName>
</protein>
<dbReference type="GO" id="GO:0006828">
    <property type="term" value="P:manganese ion transport"/>
    <property type="evidence" value="ECO:0000318"/>
    <property type="project" value="GO_Central"/>
</dbReference>
<dbReference type="InParanoid" id="F0ZEW9"/>
<dbReference type="EMBL" id="GL870998">
    <property type="protein sequence ID" value="EGC37481.1"/>
    <property type="molecule type" value="Genomic_DNA"/>
</dbReference>
<comment type="subcellular location">
    <subcellularLocation>
        <location evidence="1">Membrane</location>
        <topology evidence="1">Multi-pass membrane protein</topology>
    </subcellularLocation>
</comment>
<keyword evidence="7" id="KW-1185">Reference proteome</keyword>
<dbReference type="GO" id="GO:0006879">
    <property type="term" value="P:intracellular iron ion homeostasis"/>
    <property type="evidence" value="ECO:0000318"/>
    <property type="project" value="GO_Central"/>
</dbReference>
<proteinExistence type="inferred from homology"/>
<dbReference type="InterPro" id="IPR001046">
    <property type="entry name" value="NRAMP_fam"/>
</dbReference>
<keyword evidence="4 5" id="KW-0472">Membrane</keyword>
<dbReference type="HAMAP" id="MF_00221">
    <property type="entry name" value="NRAMP"/>
    <property type="match status" value="1"/>
</dbReference>
<dbReference type="VEuPathDB" id="AmoebaDB:DICPUDRAFT_6368"/>
<evidence type="ECO:0000256" key="4">
    <source>
        <dbReference type="ARBA" id="ARBA00023136"/>
    </source>
</evidence>
<dbReference type="GO" id="GO:0031152">
    <property type="term" value="P:aggregation involved in sorocarp development"/>
    <property type="evidence" value="ECO:0007669"/>
    <property type="project" value="EnsemblProtists"/>
</dbReference>
<sequence>IENTDYTVLIQNENQKGFSFKKLKSFLGPALFISVGYMDPGNWATDIEGGSRFGYQLMWVLLFSNIMALFLQTLVIKLALVTRNDLAQMCRQEFGTFINYVLWIISELAIVATDLAEVIGTAIGLNILFGLPLIAGVAITSLDTLLFLAIQRWGIRKLEFLILFLLTSITLCFVIELFLSKPIASEVFKGFIPTLNSDSVMVATGIVGATTMPHNLFLHGSVVKSRKIKHDSKSSIKQAYKYNVIDTVLALNCAFFVNISILMLAASVFWKRGIEVTELNDAYKMLEQLMDGKLAAILFGLALFLSGNSSTITGTMAGQVVMEGFVKLTIRPWIRRIITRLMAIIPAIVVILVFGDKATYTLLILSQVILSIGLPFAVVPLVIFTSRRDIMGDFKNHIAIIIINTIIALFIIGLNLATLFQWIEEFLHRSTVSFALTI</sequence>
<dbReference type="GO" id="GO:0030026">
    <property type="term" value="P:intracellular manganese ion homeostasis"/>
    <property type="evidence" value="ECO:0000318"/>
    <property type="project" value="GO_Central"/>
</dbReference>
<dbReference type="KEGG" id="dpp:DICPUDRAFT_6368"/>
<dbReference type="GeneID" id="10499694"/>
<feature type="transmembrane region" description="Helical" evidence="5">
    <location>
        <begin position="97"/>
        <end position="116"/>
    </location>
</feature>
<feature type="transmembrane region" description="Helical" evidence="5">
    <location>
        <begin position="244"/>
        <end position="270"/>
    </location>
</feature>
<dbReference type="eggNOG" id="KOG1291">
    <property type="taxonomic scope" value="Eukaryota"/>
</dbReference>
<dbReference type="GO" id="GO:1903988">
    <property type="term" value="P:iron ion export across plasma membrane"/>
    <property type="evidence" value="ECO:0007669"/>
    <property type="project" value="EnsemblProtists"/>
</dbReference>
<dbReference type="OrthoDB" id="409173at2759"/>
<feature type="transmembrane region" description="Helical" evidence="5">
    <location>
        <begin position="360"/>
        <end position="386"/>
    </location>
</feature>
<feature type="transmembrane region" description="Helical" evidence="5">
    <location>
        <begin position="200"/>
        <end position="223"/>
    </location>
</feature>
<dbReference type="PRINTS" id="PR00447">
    <property type="entry name" value="NATRESASSCMP"/>
</dbReference>
<dbReference type="GO" id="GO:0042742">
    <property type="term" value="P:defense response to bacterium"/>
    <property type="evidence" value="ECO:0007669"/>
    <property type="project" value="EnsemblProtists"/>
</dbReference>
<feature type="transmembrane region" description="Helical" evidence="5">
    <location>
        <begin position="337"/>
        <end position="354"/>
    </location>
</feature>
<gene>
    <name evidence="6" type="ORF">DICPUDRAFT_6368</name>
</gene>
<evidence type="ECO:0000313" key="7">
    <source>
        <dbReference type="Proteomes" id="UP000001064"/>
    </source>
</evidence>
<evidence type="ECO:0000256" key="2">
    <source>
        <dbReference type="ARBA" id="ARBA00022692"/>
    </source>
</evidence>
<dbReference type="GO" id="GO:0031164">
    <property type="term" value="C:contractile vacuolar membrane"/>
    <property type="evidence" value="ECO:0007669"/>
    <property type="project" value="EnsemblProtists"/>
</dbReference>
<dbReference type="GO" id="GO:0005886">
    <property type="term" value="C:plasma membrane"/>
    <property type="evidence" value="ECO:0000318"/>
    <property type="project" value="GO_Central"/>
</dbReference>
<dbReference type="Pfam" id="PF01566">
    <property type="entry name" value="Nramp"/>
    <property type="match status" value="1"/>
</dbReference>
<keyword evidence="3 5" id="KW-1133">Transmembrane helix</keyword>